<evidence type="ECO:0000313" key="1">
    <source>
        <dbReference type="EMBL" id="BAD87523.1"/>
    </source>
</evidence>
<accession>Q5JLY1</accession>
<proteinExistence type="predicted"/>
<dbReference type="Proteomes" id="UP000817658">
    <property type="component" value="Chromosome 1"/>
</dbReference>
<gene>
    <name evidence="1" type="primary">OSJNBa0014K08.19</name>
</gene>
<reference evidence="1" key="1">
    <citation type="journal article" date="2002" name="Nature">
        <title>The genome sequence and structure of rice chromosome 1.</title>
        <authorList>
            <person name="Sasaki T."/>
            <person name="Matsumoto T."/>
            <person name="Yamamoto K."/>
            <person name="Sakata K."/>
            <person name="Baba T."/>
            <person name="Katayose Y."/>
            <person name="Wu J."/>
            <person name="Niimura Y."/>
            <person name="Cheng Z."/>
            <person name="Nagamura Y."/>
            <person name="Antonio B.A."/>
            <person name="Kanamori H."/>
            <person name="Hosokawa S."/>
            <person name="Masukawa M."/>
            <person name="Arikawa K."/>
            <person name="Chiden Y."/>
            <person name="Hayashi M."/>
            <person name="Okamoto M."/>
            <person name="Ando T."/>
            <person name="Aoki H."/>
            <person name="Arita K."/>
            <person name="Hamada M."/>
            <person name="Harada C."/>
            <person name="Hijishita S."/>
            <person name="Honda M."/>
            <person name="Ichikawa Y."/>
            <person name="Idonuma A."/>
            <person name="Iijima M."/>
            <person name="Ikeda M."/>
            <person name="Ikeno M."/>
            <person name="Itoh S."/>
            <person name="Itoh T."/>
            <person name="Itoh Y."/>
            <person name="Itoh Y."/>
            <person name="Iwabuchi A."/>
            <person name="Kamiya K."/>
            <person name="Karasawa W."/>
            <person name="Katagiri S."/>
            <person name="Kikuta A."/>
            <person name="Kobayashi N."/>
            <person name="Kono I."/>
            <person name="Machita K."/>
            <person name="Maehara T."/>
            <person name="Mizuno H."/>
            <person name="Mizubayashi T."/>
            <person name="Mukai Y."/>
            <person name="Nagasaki H."/>
            <person name="Nakashima M."/>
            <person name="Nakama Y."/>
            <person name="Nakamichi Y."/>
            <person name="Nakamura M."/>
            <person name="Namiki N."/>
            <person name="Negishi M."/>
            <person name="Ohta I."/>
            <person name="Ono N."/>
            <person name="Saji S."/>
            <person name="Sakai K."/>
            <person name="Shibata M."/>
            <person name="Shimokawa T."/>
            <person name="Shomura A."/>
            <person name="Song J."/>
            <person name="Takazaki Y."/>
            <person name="Terasawa K."/>
            <person name="Tsuji K."/>
            <person name="Waki K."/>
            <person name="Yamagata H."/>
            <person name="Yamane H."/>
            <person name="Yoshiki S."/>
            <person name="Yoshihara R."/>
            <person name="Yukawa K."/>
            <person name="Zhong H."/>
            <person name="Iwama H."/>
            <person name="Endo T."/>
            <person name="Ito H."/>
            <person name="Hahn J.H."/>
            <person name="Kim H.I."/>
            <person name="Eun M.Y."/>
            <person name="Yano M."/>
            <person name="Jiang J."/>
            <person name="Gojobori T."/>
        </authorList>
    </citation>
    <scope>NUCLEOTIDE SEQUENCE [LARGE SCALE GENOMIC DNA]</scope>
</reference>
<dbReference type="EMBL" id="AP003376">
    <property type="protein sequence ID" value="BAD87523.1"/>
    <property type="molecule type" value="Genomic_DNA"/>
</dbReference>
<name>Q5JLY1_ORYSJ</name>
<sequence>MARGRAALLRLIQKLGEEGPGQDLQASYLSMKIGGMFQEVIAMFVPVLNQSSSAPFQAIIGTTSDILLAAKPGSHFSLSVTLCIHFRTMTSIGIAKAVDSQSIGALSTRSASQLAHLHII</sequence>
<dbReference type="AlphaFoldDB" id="Q5JLY1"/>
<protein>
    <submittedName>
        <fullName evidence="1">Uncharacterized protein</fullName>
    </submittedName>
</protein>
<organism evidence="1">
    <name type="scientific">Oryza sativa subsp. japonica</name>
    <name type="common">Rice</name>
    <dbReference type="NCBI Taxonomy" id="39947"/>
    <lineage>
        <taxon>Eukaryota</taxon>
        <taxon>Viridiplantae</taxon>
        <taxon>Streptophyta</taxon>
        <taxon>Embryophyta</taxon>
        <taxon>Tracheophyta</taxon>
        <taxon>Spermatophyta</taxon>
        <taxon>Magnoliopsida</taxon>
        <taxon>Liliopsida</taxon>
        <taxon>Poales</taxon>
        <taxon>Poaceae</taxon>
        <taxon>BOP clade</taxon>
        <taxon>Oryzoideae</taxon>
        <taxon>Oryzeae</taxon>
        <taxon>Oryzinae</taxon>
        <taxon>Oryza</taxon>
        <taxon>Oryza sativa</taxon>
    </lineage>
</organism>